<dbReference type="Proteomes" id="UP000030700">
    <property type="component" value="Unassembled WGS sequence"/>
</dbReference>
<dbReference type="PROSITE" id="PS51820">
    <property type="entry name" value="PA14"/>
    <property type="match status" value="1"/>
</dbReference>
<dbReference type="Gene3D" id="3.90.182.10">
    <property type="entry name" value="Toxin - Anthrax Protective Antigen,domain 1"/>
    <property type="match status" value="1"/>
</dbReference>
<reference evidence="3" key="1">
    <citation type="journal article" date="2015" name="PeerJ">
        <title>First genomic representation of candidate bacterial phylum KSB3 points to enhanced environmental sensing as a trigger of wastewater bulking.</title>
        <authorList>
            <person name="Sekiguchi Y."/>
            <person name="Ohashi A."/>
            <person name="Parks D.H."/>
            <person name="Yamauchi T."/>
            <person name="Tyson G.W."/>
            <person name="Hugenholtz P."/>
        </authorList>
    </citation>
    <scope>NUCLEOTIDE SEQUENCE [LARGE SCALE GENOMIC DNA]</scope>
</reference>
<evidence type="ECO:0000313" key="4">
    <source>
        <dbReference type="Proteomes" id="UP000030700"/>
    </source>
</evidence>
<keyword evidence="4" id="KW-1185">Reference proteome</keyword>
<feature type="transmembrane region" description="Helical" evidence="1">
    <location>
        <begin position="190"/>
        <end position="211"/>
    </location>
</feature>
<feature type="transmembrane region" description="Helical" evidence="1">
    <location>
        <begin position="231"/>
        <end position="253"/>
    </location>
</feature>
<sequence>MTQKNFRFLLREYGFIVLVSLVLFMMSVYWLIFPSRGLLAEYYPNSNWNGQPILSLLEKSFTDYEMEFVEDLTKHADFPRTNFSIRWTGWIRIDNDGVYRFGTKSDDGSFVAIDQTLVIDNGGVHASQEAWGEVFLSKGMHHIEMSYFNSEAAYRFAAFWAPPNTSITPLPSSVLFPSHLSRVNEIVSRYAFIFKVIYLALWCVLLAMIFIKAGWLRSKRDVNLYSPPVAFHVVAMQLLLIACIGIVIVDNLAMLTAKQPWRAGPLVPKSDRKLSTILRVKGSGDSDDKFCAILRALYPERTIWLPEEHLFKPESLLQKATMKNIKVYHQQIALTSKEARRLHFRVYHRFIYNPFQYRSDGKQMDKSLANRIDPTITPKLLFIIAPTREEEPSDLVVVQFKRNLYLLSLAQLPERIRGEIYE</sequence>
<dbReference type="STRING" id="1499966.U14_05029"/>
<keyword evidence="1" id="KW-0812">Transmembrane</keyword>
<dbReference type="AlphaFoldDB" id="A0A081BQS4"/>
<dbReference type="Pfam" id="PF07691">
    <property type="entry name" value="PA14"/>
    <property type="match status" value="1"/>
</dbReference>
<dbReference type="SUPFAM" id="SSF56988">
    <property type="entry name" value="Anthrax protective antigen"/>
    <property type="match status" value="1"/>
</dbReference>
<keyword evidence="1" id="KW-0472">Membrane</keyword>
<dbReference type="HOGENOM" id="CLU_649971_0_0_0"/>
<dbReference type="InterPro" id="IPR011658">
    <property type="entry name" value="PA14_dom"/>
</dbReference>
<gene>
    <name evidence="3" type="ORF">U14_05029</name>
</gene>
<feature type="domain" description="PA14" evidence="2">
    <location>
        <begin position="33"/>
        <end position="174"/>
    </location>
</feature>
<evidence type="ECO:0000259" key="2">
    <source>
        <dbReference type="PROSITE" id="PS51820"/>
    </source>
</evidence>
<dbReference type="InterPro" id="IPR037524">
    <property type="entry name" value="PA14/GLEYA"/>
</dbReference>
<evidence type="ECO:0000256" key="1">
    <source>
        <dbReference type="SAM" id="Phobius"/>
    </source>
</evidence>
<proteinExistence type="predicted"/>
<name>A0A081BQS4_9BACT</name>
<dbReference type="EMBL" id="DF820460">
    <property type="protein sequence ID" value="GAK53755.1"/>
    <property type="molecule type" value="Genomic_DNA"/>
</dbReference>
<organism evidence="3">
    <name type="scientific">Candidatus Moduliflexus flocculans</name>
    <dbReference type="NCBI Taxonomy" id="1499966"/>
    <lineage>
        <taxon>Bacteria</taxon>
        <taxon>Candidatus Moduliflexota</taxon>
        <taxon>Candidatus Moduliflexia</taxon>
        <taxon>Candidatus Moduliflexales</taxon>
        <taxon>Candidatus Moduliflexaceae</taxon>
    </lineage>
</organism>
<keyword evidence="1" id="KW-1133">Transmembrane helix</keyword>
<evidence type="ECO:0000313" key="3">
    <source>
        <dbReference type="EMBL" id="GAK53755.1"/>
    </source>
</evidence>
<protein>
    <recommendedName>
        <fullName evidence="2">PA14 domain-containing protein</fullName>
    </recommendedName>
</protein>
<dbReference type="SMART" id="SM00758">
    <property type="entry name" value="PA14"/>
    <property type="match status" value="1"/>
</dbReference>
<accession>A0A081BQS4</accession>
<feature type="transmembrane region" description="Helical" evidence="1">
    <location>
        <begin position="13"/>
        <end position="33"/>
    </location>
</feature>